<accession>A0AAV7PV05</accession>
<protein>
    <submittedName>
        <fullName evidence="2">Uncharacterized protein</fullName>
    </submittedName>
</protein>
<reference evidence="2" key="1">
    <citation type="journal article" date="2022" name="bioRxiv">
        <title>Sequencing and chromosome-scale assembly of the giantPleurodeles waltlgenome.</title>
        <authorList>
            <person name="Brown T."/>
            <person name="Elewa A."/>
            <person name="Iarovenko S."/>
            <person name="Subramanian E."/>
            <person name="Araus A.J."/>
            <person name="Petzold A."/>
            <person name="Susuki M."/>
            <person name="Suzuki K.-i.T."/>
            <person name="Hayashi T."/>
            <person name="Toyoda A."/>
            <person name="Oliveira C."/>
            <person name="Osipova E."/>
            <person name="Leigh N.D."/>
            <person name="Simon A."/>
            <person name="Yun M.H."/>
        </authorList>
    </citation>
    <scope>NUCLEOTIDE SEQUENCE</scope>
    <source>
        <strain evidence="2">20211129_DDA</strain>
        <tissue evidence="2">Liver</tissue>
    </source>
</reference>
<proteinExistence type="predicted"/>
<sequence length="168" mass="17612">MLGAAAGQSTALALQGLQGIFHPKRIVLRAGNAASRSEAGTFLKSFRRAGPLPALLRVQQWKWGTQCLIPGERHRSGASTILSLVPLPVPGTGQGSSADTASAVEVPNAAGAISQWPRCGLVISMAGGAAHRDRVPHTAPSLQRPFYNKEERSARAPPPEQPALSTHC</sequence>
<dbReference type="AlphaFoldDB" id="A0AAV7PV05"/>
<name>A0AAV7PV05_PLEWA</name>
<evidence type="ECO:0000313" key="2">
    <source>
        <dbReference type="EMBL" id="KAJ1129455.1"/>
    </source>
</evidence>
<organism evidence="2 3">
    <name type="scientific">Pleurodeles waltl</name>
    <name type="common">Iberian ribbed newt</name>
    <dbReference type="NCBI Taxonomy" id="8319"/>
    <lineage>
        <taxon>Eukaryota</taxon>
        <taxon>Metazoa</taxon>
        <taxon>Chordata</taxon>
        <taxon>Craniata</taxon>
        <taxon>Vertebrata</taxon>
        <taxon>Euteleostomi</taxon>
        <taxon>Amphibia</taxon>
        <taxon>Batrachia</taxon>
        <taxon>Caudata</taxon>
        <taxon>Salamandroidea</taxon>
        <taxon>Salamandridae</taxon>
        <taxon>Pleurodelinae</taxon>
        <taxon>Pleurodeles</taxon>
    </lineage>
</organism>
<gene>
    <name evidence="2" type="ORF">NDU88_007824</name>
</gene>
<dbReference type="Proteomes" id="UP001066276">
    <property type="component" value="Chromosome 7"/>
</dbReference>
<feature type="region of interest" description="Disordered" evidence="1">
    <location>
        <begin position="132"/>
        <end position="168"/>
    </location>
</feature>
<comment type="caution">
    <text evidence="2">The sequence shown here is derived from an EMBL/GenBank/DDBJ whole genome shotgun (WGS) entry which is preliminary data.</text>
</comment>
<keyword evidence="3" id="KW-1185">Reference proteome</keyword>
<evidence type="ECO:0000313" key="3">
    <source>
        <dbReference type="Proteomes" id="UP001066276"/>
    </source>
</evidence>
<evidence type="ECO:0000256" key="1">
    <source>
        <dbReference type="SAM" id="MobiDB-lite"/>
    </source>
</evidence>
<dbReference type="EMBL" id="JANPWB010000011">
    <property type="protein sequence ID" value="KAJ1129455.1"/>
    <property type="molecule type" value="Genomic_DNA"/>
</dbReference>